<sequence>MGSIELLTQLGEPKEPDLFWHLTVGQMQIFVEKGLDFKENRLSISLSSFLFLKNIRVNGLKRF</sequence>
<accession>A0A6B3VW25</accession>
<proteinExistence type="predicted"/>
<dbReference type="AlphaFoldDB" id="A0A6B3VW25"/>
<keyword evidence="3" id="KW-1185">Reference proteome</keyword>
<organism evidence="2 3">
    <name type="scientific">Bacillus aquiflavi</name>
    <dbReference type="NCBI Taxonomy" id="2672567"/>
    <lineage>
        <taxon>Bacteria</taxon>
        <taxon>Bacillati</taxon>
        <taxon>Bacillota</taxon>
        <taxon>Bacilli</taxon>
        <taxon>Bacillales</taxon>
        <taxon>Bacillaceae</taxon>
        <taxon>Bacillus</taxon>
    </lineage>
</organism>
<reference evidence="2 3" key="1">
    <citation type="submission" date="2020-02" db="EMBL/GenBank/DDBJ databases">
        <title>Bacillus aquiflavi sp. nov., isolated from yellow water of strong flavor Chinese baijiu in Yibin region of China.</title>
        <authorList>
            <person name="Xie J."/>
        </authorList>
    </citation>
    <scope>NUCLEOTIDE SEQUENCE [LARGE SCALE GENOMIC DNA]</scope>
    <source>
        <strain evidence="2 3">3H-10</strain>
    </source>
</reference>
<evidence type="ECO:0000313" key="2">
    <source>
        <dbReference type="EMBL" id="NEY82259.1"/>
    </source>
</evidence>
<dbReference type="RefSeq" id="WP_163242647.1">
    <property type="nucleotide sequence ID" value="NZ_JAAIWN010000030.1"/>
</dbReference>
<evidence type="ECO:0000313" key="3">
    <source>
        <dbReference type="Proteomes" id="UP000472971"/>
    </source>
</evidence>
<name>A0A6B3VW25_9BACI</name>
<evidence type="ECO:0000313" key="1">
    <source>
        <dbReference type="EMBL" id="MBA4538003.1"/>
    </source>
</evidence>
<comment type="caution">
    <text evidence="2">The sequence shown here is derived from an EMBL/GenBank/DDBJ whole genome shotgun (WGS) entry which is preliminary data.</text>
</comment>
<dbReference type="Proteomes" id="UP000570010">
    <property type="component" value="Unassembled WGS sequence"/>
</dbReference>
<dbReference type="EMBL" id="JACEIO010000032">
    <property type="protein sequence ID" value="MBA4538003.1"/>
    <property type="molecule type" value="Genomic_DNA"/>
</dbReference>
<dbReference type="Proteomes" id="UP000472971">
    <property type="component" value="Unassembled WGS sequence"/>
</dbReference>
<reference evidence="1 4" key="2">
    <citation type="submission" date="2020-07" db="EMBL/GenBank/DDBJ databases">
        <authorList>
            <person name="Feng H."/>
        </authorList>
    </citation>
    <scope>NUCLEOTIDE SEQUENCE [LARGE SCALE GENOMIC DNA]</scope>
    <source>
        <strain evidence="1">S-12</strain>
        <strain evidence="4">s-12</strain>
    </source>
</reference>
<dbReference type="EMBL" id="JAAIWN010000030">
    <property type="protein sequence ID" value="NEY82259.1"/>
    <property type="molecule type" value="Genomic_DNA"/>
</dbReference>
<evidence type="ECO:0000313" key="4">
    <source>
        <dbReference type="Proteomes" id="UP000570010"/>
    </source>
</evidence>
<gene>
    <name evidence="2" type="ORF">G4D64_12270</name>
    <name evidence="1" type="ORF">H1Z61_12880</name>
</gene>
<protein>
    <submittedName>
        <fullName evidence="2">Uncharacterized protein</fullName>
    </submittedName>
</protein>